<dbReference type="AlphaFoldDB" id="A0A7R8ZU37"/>
<dbReference type="EMBL" id="OB663873">
    <property type="protein sequence ID" value="CAD7231787.1"/>
    <property type="molecule type" value="Genomic_DNA"/>
</dbReference>
<evidence type="ECO:0000313" key="1">
    <source>
        <dbReference type="EMBL" id="CAD7231787.1"/>
    </source>
</evidence>
<dbReference type="Gene3D" id="3.10.100.10">
    <property type="entry name" value="Mannose-Binding Protein A, subunit A"/>
    <property type="match status" value="1"/>
</dbReference>
<accession>A0A7R8ZU37</accession>
<dbReference type="SUPFAM" id="SSF56436">
    <property type="entry name" value="C-type lectin-like"/>
    <property type="match status" value="3"/>
</dbReference>
<organism evidence="1">
    <name type="scientific">Cyprideis torosa</name>
    <dbReference type="NCBI Taxonomy" id="163714"/>
    <lineage>
        <taxon>Eukaryota</taxon>
        <taxon>Metazoa</taxon>
        <taxon>Ecdysozoa</taxon>
        <taxon>Arthropoda</taxon>
        <taxon>Crustacea</taxon>
        <taxon>Oligostraca</taxon>
        <taxon>Ostracoda</taxon>
        <taxon>Podocopa</taxon>
        <taxon>Podocopida</taxon>
        <taxon>Cytherocopina</taxon>
        <taxon>Cytheroidea</taxon>
        <taxon>Cytherideidae</taxon>
        <taxon>Cyprideis</taxon>
    </lineage>
</organism>
<protein>
    <submittedName>
        <fullName evidence="1">Uncharacterized protein</fullName>
    </submittedName>
</protein>
<dbReference type="OrthoDB" id="7357196at2759"/>
<dbReference type="SMART" id="SM00034">
    <property type="entry name" value="CLECT"/>
    <property type="match status" value="1"/>
</dbReference>
<name>A0A7R8ZU37_9CRUS</name>
<reference evidence="1" key="1">
    <citation type="submission" date="2020-11" db="EMBL/GenBank/DDBJ databases">
        <authorList>
            <person name="Tran Van P."/>
        </authorList>
    </citation>
    <scope>NUCLEOTIDE SEQUENCE</scope>
</reference>
<sequence>MKCYYIPIDKSMKSDWLSAETYCSETTNGSIAMPESQDFLNMVNDNALIAGTHNKLWFGPNIMGENYKCAQARCLEFWKYPHNGTQIPAHLFLGDLPSHDKKRLCLSFELDKDNKIENEDCGKSDRIPLCEVNAVYNYPQECVSDINIQAENRSYTYEYDNATKPFPRGTIANVTCTVENDTPKCQRTFQAECGGLYGWFSQIGNMSHVEFCEPCRECSSPPDTTPCTRFQDPNAQGLLYSHGDTVYYEVLGTSGSVLINTTCIDGEWESLAIPEEFMEFDGKCYFLSSDTTDFVDAVKACQEFVGGDLAYPESPDQLNAIKNYSSDQLAHYYMAPHATNLAYSCENPTECSAVWTYPNGTNISESLFMTNGPDETGRCIELFVLEGLRTASCNESKHYVCEIKENLNVTMGMIVFNTSLLLVDPPYPVGTTAELICSLGTVQAECLGGPHGWFFHNDSLANCGFCEPGDCVIPPPNTPCGIRMGDIHAAPFKEGEGVNYTCPVPGSETQVICKNGTWIGGCEEDPNVFAIDEECYVTLRQKDSIENQTVFCNSLSEGYLAPARSFPSEMIDNLTATLGGADSFFLGTHLTSNPEAYTCEPQNCASLWLDEMNNTLPVIHKGANKACLLLGKDGLATSQCQGQAFALCRVFTGLENAKTFFGFEAHCYSISKSSDSLENATLKCEKEFNGYVSPAVSSEEFIQLIEGKYSGMNLTGSIIFSTHLTHNESAYTCPNLTACNSLWTDEHGGILANVETMPGTDPNKCLVWDMQNGIYINQKCDSPLLYICRVQPPDANFDVFAIDDECYVMLRQNDKIENQAVFCNSLSEGYLAPARSFPSEVIDNLTAILGPADSFFLGTHLTSNPEAYTCEPQNCASLWLDGKNNTLPVIHKGANKACLLLGKNGLATSQCQGQAFALCRVFTGIENAKTFFGFAAHCYSISKSSDSLENATLKCGKEFNGYVSPAVSSEEFIQLIEGKYNGMNLTGSIIFSTHLTYNESAYTCPNGSACNSLWTDEHGGILANVETMPGTDPNKCLVWDMQNGTYINQKCDSPSEM</sequence>
<dbReference type="Pfam" id="PF00059">
    <property type="entry name" value="Lectin_C"/>
    <property type="match status" value="1"/>
</dbReference>
<proteinExistence type="predicted"/>
<gene>
    <name evidence="1" type="ORF">CTOB1V02_LOCUS9630</name>
</gene>
<dbReference type="InterPro" id="IPR001304">
    <property type="entry name" value="C-type_lectin-like"/>
</dbReference>
<dbReference type="InterPro" id="IPR016186">
    <property type="entry name" value="C-type_lectin-like/link_sf"/>
</dbReference>
<dbReference type="CDD" id="cd00037">
    <property type="entry name" value="CLECT"/>
    <property type="match status" value="1"/>
</dbReference>
<dbReference type="PROSITE" id="PS50041">
    <property type="entry name" value="C_TYPE_LECTIN_2"/>
    <property type="match status" value="1"/>
</dbReference>
<dbReference type="InterPro" id="IPR016187">
    <property type="entry name" value="CTDL_fold"/>
</dbReference>